<evidence type="ECO:0000313" key="2">
    <source>
        <dbReference type="Proteomes" id="UP000054018"/>
    </source>
</evidence>
<dbReference type="EMBL" id="KN834016">
    <property type="protein sequence ID" value="KIK13155.1"/>
    <property type="molecule type" value="Genomic_DNA"/>
</dbReference>
<sequence length="197" mass="21523">MAFLARWRPDYAGTEVASLPKNVLEVSQIGSSVGWAANGGNDCAVGGAGGGRAANSPASLQTIGLPQQIDACRWPSHKGTNTDNPGTLITLESGPPLNVSAWRSATVLVHATGRWPMEYRVPLVRYGDHAFLRILCQDCYTASFLVTRIHSRMCLESFKWMLCVYNLSADDDEWHRRHITVLAARISSGLGSCTWYV</sequence>
<reference evidence="2" key="2">
    <citation type="submission" date="2015-01" db="EMBL/GenBank/DDBJ databases">
        <title>Evolutionary Origins and Diversification of the Mycorrhizal Mutualists.</title>
        <authorList>
            <consortium name="DOE Joint Genome Institute"/>
            <consortium name="Mycorrhizal Genomics Consortium"/>
            <person name="Kohler A."/>
            <person name="Kuo A."/>
            <person name="Nagy L.G."/>
            <person name="Floudas D."/>
            <person name="Copeland A."/>
            <person name="Barry K.W."/>
            <person name="Cichocki N."/>
            <person name="Veneault-Fourrey C."/>
            <person name="LaButti K."/>
            <person name="Lindquist E.A."/>
            <person name="Lipzen A."/>
            <person name="Lundell T."/>
            <person name="Morin E."/>
            <person name="Murat C."/>
            <person name="Riley R."/>
            <person name="Ohm R."/>
            <person name="Sun H."/>
            <person name="Tunlid A."/>
            <person name="Henrissat B."/>
            <person name="Grigoriev I.V."/>
            <person name="Hibbett D.S."/>
            <person name="Martin F."/>
        </authorList>
    </citation>
    <scope>NUCLEOTIDE SEQUENCE [LARGE SCALE GENOMIC DNA]</scope>
    <source>
        <strain evidence="2">441</strain>
    </source>
</reference>
<proteinExistence type="predicted"/>
<organism evidence="1 2">
    <name type="scientific">Pisolithus microcarpus 441</name>
    <dbReference type="NCBI Taxonomy" id="765257"/>
    <lineage>
        <taxon>Eukaryota</taxon>
        <taxon>Fungi</taxon>
        <taxon>Dikarya</taxon>
        <taxon>Basidiomycota</taxon>
        <taxon>Agaricomycotina</taxon>
        <taxon>Agaricomycetes</taxon>
        <taxon>Agaricomycetidae</taxon>
        <taxon>Boletales</taxon>
        <taxon>Sclerodermatineae</taxon>
        <taxon>Pisolithaceae</taxon>
        <taxon>Pisolithus</taxon>
    </lineage>
</organism>
<protein>
    <submittedName>
        <fullName evidence="1">Uncharacterized protein</fullName>
    </submittedName>
</protein>
<reference evidence="1 2" key="1">
    <citation type="submission" date="2014-04" db="EMBL/GenBank/DDBJ databases">
        <authorList>
            <consortium name="DOE Joint Genome Institute"/>
            <person name="Kuo A."/>
            <person name="Kohler A."/>
            <person name="Costa M.D."/>
            <person name="Nagy L.G."/>
            <person name="Floudas D."/>
            <person name="Copeland A."/>
            <person name="Barry K.W."/>
            <person name="Cichocki N."/>
            <person name="Veneault-Fourrey C."/>
            <person name="LaButti K."/>
            <person name="Lindquist E.A."/>
            <person name="Lipzen A."/>
            <person name="Lundell T."/>
            <person name="Morin E."/>
            <person name="Murat C."/>
            <person name="Sun H."/>
            <person name="Tunlid A."/>
            <person name="Henrissat B."/>
            <person name="Grigoriev I.V."/>
            <person name="Hibbett D.S."/>
            <person name="Martin F."/>
            <person name="Nordberg H.P."/>
            <person name="Cantor M.N."/>
            <person name="Hua S.X."/>
        </authorList>
    </citation>
    <scope>NUCLEOTIDE SEQUENCE [LARGE SCALE GENOMIC DNA]</scope>
    <source>
        <strain evidence="1 2">441</strain>
    </source>
</reference>
<dbReference type="HOGENOM" id="CLU_1384657_0_0_1"/>
<dbReference type="Proteomes" id="UP000054018">
    <property type="component" value="Unassembled WGS sequence"/>
</dbReference>
<keyword evidence="2" id="KW-1185">Reference proteome</keyword>
<name>A0A0C9XLF4_9AGAM</name>
<dbReference type="AlphaFoldDB" id="A0A0C9XLF4"/>
<gene>
    <name evidence="1" type="ORF">PISMIDRAFT_25582</name>
</gene>
<evidence type="ECO:0000313" key="1">
    <source>
        <dbReference type="EMBL" id="KIK13155.1"/>
    </source>
</evidence>
<accession>A0A0C9XLF4</accession>